<dbReference type="AlphaFoldDB" id="A0A517D8P6"/>
<dbReference type="Pfam" id="PF20585">
    <property type="entry name" value="Pectate_lyase_5"/>
    <property type="match status" value="1"/>
</dbReference>
<dbReference type="EMBL" id="CP041677">
    <property type="protein sequence ID" value="QDR73719.1"/>
    <property type="molecule type" value="Genomic_DNA"/>
</dbReference>
<organism evidence="4 5">
    <name type="scientific">Limosilactobacillus reuteri</name>
    <name type="common">Lactobacillus reuteri</name>
    <dbReference type="NCBI Taxonomy" id="1598"/>
    <lineage>
        <taxon>Bacteria</taxon>
        <taxon>Bacillati</taxon>
        <taxon>Bacillota</taxon>
        <taxon>Bacilli</taxon>
        <taxon>Lactobacillales</taxon>
        <taxon>Lactobacillaceae</taxon>
        <taxon>Limosilactobacillus</taxon>
    </lineage>
</organism>
<keyword evidence="4" id="KW-0614">Plasmid</keyword>
<reference evidence="4 5" key="1">
    <citation type="submission" date="2019-07" db="EMBL/GenBank/DDBJ databases">
        <title>Gastrointestinal microbiota of Peromyscus leucopus, the white-footed mouse.</title>
        <authorList>
            <person name="Milovic A."/>
            <person name="Bassam K."/>
            <person name="Barbour A.G."/>
        </authorList>
    </citation>
    <scope>NUCLEOTIDE SEQUENCE [LARGE SCALE GENOMIC DNA]</scope>
    <source>
        <strain evidence="4 5">LL7</strain>
        <plasmid evidence="4 5">unnamed</plasmid>
    </source>
</reference>
<proteinExistence type="predicted"/>
<geneLocation type="plasmid" evidence="4 5">
    <name>unnamed</name>
</geneLocation>
<dbReference type="InterPro" id="IPR005877">
    <property type="entry name" value="YSIRK_signal_dom"/>
</dbReference>
<sequence length="193" mass="20688">MLSKNNFKELLKQEQSKKQRFAIRKLTIGVASVLVGLTITGISASADTTALDANSTNQQAISETASSTQVSTDKHEAQTETNQVVLHQNAHQNGATQADNVPANLTTMLVSTTSSKNNLNSDYTVDQNGVANISTYGQFSKAFVDGNVKTINLTDDIDFTGLQHHSTGGGFMGLQPTEDADIKGGLYTGGYWW</sequence>
<accession>A0A517D8P6</accession>
<feature type="domain" description="YSIRK Gram-positive signal peptide" evidence="3">
    <location>
        <begin position="17"/>
        <end position="36"/>
    </location>
</feature>
<dbReference type="Proteomes" id="UP000316394">
    <property type="component" value="Plasmid unnamed"/>
</dbReference>
<evidence type="ECO:0000313" key="4">
    <source>
        <dbReference type="EMBL" id="QDR73719.1"/>
    </source>
</evidence>
<feature type="transmembrane region" description="Helical" evidence="2">
    <location>
        <begin position="21"/>
        <end position="42"/>
    </location>
</feature>
<protein>
    <submittedName>
        <fullName evidence="4">YSIRK-type signal peptide-containing protein</fullName>
    </submittedName>
</protein>
<evidence type="ECO:0000256" key="2">
    <source>
        <dbReference type="SAM" id="Phobius"/>
    </source>
</evidence>
<dbReference type="RefSeq" id="WP_144228067.1">
    <property type="nucleotide sequence ID" value="NZ_CP041677.1"/>
</dbReference>
<keyword evidence="2" id="KW-0812">Transmembrane</keyword>
<evidence type="ECO:0000256" key="1">
    <source>
        <dbReference type="ARBA" id="ARBA00022729"/>
    </source>
</evidence>
<gene>
    <name evidence="4" type="ORF">FOD75_10985</name>
</gene>
<name>A0A517D8P6_LIMRT</name>
<dbReference type="InterPro" id="IPR046776">
    <property type="entry name" value="Pectate_lyase_5"/>
</dbReference>
<keyword evidence="1" id="KW-0732">Signal</keyword>
<evidence type="ECO:0000259" key="3">
    <source>
        <dbReference type="Pfam" id="PF04650"/>
    </source>
</evidence>
<dbReference type="Pfam" id="PF04650">
    <property type="entry name" value="YSIRK_signal"/>
    <property type="match status" value="1"/>
</dbReference>
<keyword evidence="2" id="KW-0472">Membrane</keyword>
<keyword evidence="2" id="KW-1133">Transmembrane helix</keyword>
<dbReference type="NCBIfam" id="TIGR01168">
    <property type="entry name" value="YSIRK_signal"/>
    <property type="match status" value="1"/>
</dbReference>
<evidence type="ECO:0000313" key="5">
    <source>
        <dbReference type="Proteomes" id="UP000316394"/>
    </source>
</evidence>